<evidence type="ECO:0000313" key="3">
    <source>
        <dbReference type="Proteomes" id="UP000198864"/>
    </source>
</evidence>
<keyword evidence="1" id="KW-0812">Transmembrane</keyword>
<dbReference type="AlphaFoldDB" id="A0A1C4Z910"/>
<reference evidence="2 3" key="1">
    <citation type="submission" date="2016-06" db="EMBL/GenBank/DDBJ databases">
        <authorList>
            <person name="Kjaerup R.B."/>
            <person name="Dalgaard T.S."/>
            <person name="Juul-Madsen H.R."/>
        </authorList>
    </citation>
    <scope>NUCLEOTIDE SEQUENCE [LARGE SCALE GENOMIC DNA]</scope>
    <source>
        <strain evidence="2 3">DSM 44871</strain>
    </source>
</reference>
<evidence type="ECO:0000256" key="1">
    <source>
        <dbReference type="SAM" id="Phobius"/>
    </source>
</evidence>
<accession>A0A1C4Z910</accession>
<dbReference type="Proteomes" id="UP000198864">
    <property type="component" value="Unassembled WGS sequence"/>
</dbReference>
<proteinExistence type="predicted"/>
<protein>
    <submittedName>
        <fullName evidence="2">Uncharacterized protein</fullName>
    </submittedName>
</protein>
<gene>
    <name evidence="2" type="ORF">GA0070561_5083</name>
</gene>
<keyword evidence="1" id="KW-1133">Transmembrane helix</keyword>
<name>A0A1C4Z910_9ACTN</name>
<evidence type="ECO:0000313" key="2">
    <source>
        <dbReference type="EMBL" id="SCF29367.1"/>
    </source>
</evidence>
<dbReference type="EMBL" id="FMCR01000005">
    <property type="protein sequence ID" value="SCF29367.1"/>
    <property type="molecule type" value="Genomic_DNA"/>
</dbReference>
<sequence length="64" mass="6717">MTVVALLPAPAALLAGMDDGWGAAHDRWTYLLAGTLLATAGVLTVRRWRPSQESPKACPAVLST</sequence>
<feature type="transmembrane region" description="Helical" evidence="1">
    <location>
        <begin position="28"/>
        <end position="45"/>
    </location>
</feature>
<organism evidence="2 3">
    <name type="scientific">Micromonospora saelicesensis</name>
    <dbReference type="NCBI Taxonomy" id="285676"/>
    <lineage>
        <taxon>Bacteria</taxon>
        <taxon>Bacillati</taxon>
        <taxon>Actinomycetota</taxon>
        <taxon>Actinomycetes</taxon>
        <taxon>Micromonosporales</taxon>
        <taxon>Micromonosporaceae</taxon>
        <taxon>Micromonospora</taxon>
    </lineage>
</organism>
<keyword evidence="1" id="KW-0472">Membrane</keyword>